<dbReference type="HAMAP" id="MF_02126">
    <property type="entry name" value="RF_methyltr_PrmC"/>
    <property type="match status" value="1"/>
</dbReference>
<feature type="binding site" evidence="5">
    <location>
        <begin position="125"/>
        <end position="129"/>
    </location>
    <ligand>
        <name>S-adenosyl-L-methionine</name>
        <dbReference type="ChEBI" id="CHEBI:59789"/>
    </ligand>
</feature>
<comment type="function">
    <text evidence="5">Methylates the class 1 translation termination release factors RF1/PrfA and RF2/PrfB on the glutamine residue of the universally conserved GGQ motif.</text>
</comment>
<dbReference type="EMBL" id="SMCO01000013">
    <property type="protein sequence ID" value="TCV84155.1"/>
    <property type="molecule type" value="Genomic_DNA"/>
</dbReference>
<dbReference type="RefSeq" id="WP_124945133.1">
    <property type="nucleotide sequence ID" value="NZ_BHVT01000008.1"/>
</dbReference>
<dbReference type="GO" id="GO:0032259">
    <property type="term" value="P:methylation"/>
    <property type="evidence" value="ECO:0007669"/>
    <property type="project" value="UniProtKB-KW"/>
</dbReference>
<keyword evidence="9" id="KW-1185">Reference proteome</keyword>
<evidence type="ECO:0000256" key="3">
    <source>
        <dbReference type="ARBA" id="ARBA00022691"/>
    </source>
</evidence>
<comment type="caution">
    <text evidence="8">The sequence shown here is derived from an EMBL/GenBank/DDBJ whole genome shotgun (WGS) entry which is preliminary data.</text>
</comment>
<dbReference type="SUPFAM" id="SSF53335">
    <property type="entry name" value="S-adenosyl-L-methionine-dependent methyltransferases"/>
    <property type="match status" value="1"/>
</dbReference>
<keyword evidence="1 5" id="KW-0489">Methyltransferase</keyword>
<feature type="binding site" evidence="5">
    <location>
        <begin position="191"/>
        <end position="194"/>
    </location>
    <ligand>
        <name>substrate</name>
    </ligand>
</feature>
<sequence length="284" mass="31162">MPQTITQALLNNQTLLAQALQLEKIEARIEAQALLSHTLGVSKAYLIAHRDEPLNPLQENQFQTLVAQRLKGEPIAYILGEREFYSLPFKVTPAVLIPRPETELLVELALAHIPQNTPLRILDLGTGSGAVAITLAKHRPLASVTAIDQSLEALNVARDNAARLATTNITFLQSDWYQSVKHQIFDIIVSNPPYIAKNDIHLRQGDLRFEPISALASGIDGLTDIHTIVNGAKTHLSPGGWLLFEHGYDQAEACKALLDLHGFIHAESVNDLAKIPRVTLGKTP</sequence>
<evidence type="ECO:0000256" key="2">
    <source>
        <dbReference type="ARBA" id="ARBA00022679"/>
    </source>
</evidence>
<dbReference type="InterPro" id="IPR007848">
    <property type="entry name" value="Small_mtfrase_dom"/>
</dbReference>
<dbReference type="PROSITE" id="PS00092">
    <property type="entry name" value="N6_MTASE"/>
    <property type="match status" value="1"/>
</dbReference>
<feature type="domain" description="Release factor glutamine methyltransferase N-terminal" evidence="7">
    <location>
        <begin position="21"/>
        <end position="80"/>
    </location>
</feature>
<dbReference type="GO" id="GO:0003676">
    <property type="term" value="F:nucleic acid binding"/>
    <property type="evidence" value="ECO:0007669"/>
    <property type="project" value="InterPro"/>
</dbReference>
<reference evidence="8 9" key="1">
    <citation type="submission" date="2019-03" db="EMBL/GenBank/DDBJ databases">
        <title>Genomic Encyclopedia of Type Strains, Phase IV (KMG-IV): sequencing the most valuable type-strain genomes for metagenomic binning, comparative biology and taxonomic classification.</title>
        <authorList>
            <person name="Goeker M."/>
        </authorList>
    </citation>
    <scope>NUCLEOTIDE SEQUENCE [LARGE SCALE GENOMIC DNA]</scope>
    <source>
        <strain evidence="8 9">DSM 100309</strain>
    </source>
</reference>
<dbReference type="GO" id="GO:0102559">
    <property type="term" value="F:peptide chain release factor N(5)-glutamine methyltransferase activity"/>
    <property type="evidence" value="ECO:0007669"/>
    <property type="project" value="UniProtKB-EC"/>
</dbReference>
<dbReference type="Pfam" id="PF17827">
    <property type="entry name" value="PrmC_N"/>
    <property type="match status" value="1"/>
</dbReference>
<evidence type="ECO:0000313" key="8">
    <source>
        <dbReference type="EMBL" id="TCV84155.1"/>
    </source>
</evidence>
<dbReference type="InterPro" id="IPR019874">
    <property type="entry name" value="RF_methyltr_PrmC"/>
</dbReference>
<comment type="similarity">
    <text evidence="5">Belongs to the protein N5-glutamine methyltransferase family. PrmC subfamily.</text>
</comment>
<gene>
    <name evidence="5" type="primary">prmC</name>
    <name evidence="8" type="ORF">EDC63_11392</name>
</gene>
<dbReference type="FunFam" id="3.40.50.150:FF:000053">
    <property type="entry name" value="Release factor glutamine methyltransferase"/>
    <property type="match status" value="1"/>
</dbReference>
<dbReference type="PANTHER" id="PTHR18895">
    <property type="entry name" value="HEMK METHYLTRANSFERASE"/>
    <property type="match status" value="1"/>
</dbReference>
<feature type="binding site" evidence="5">
    <location>
        <position position="176"/>
    </location>
    <ligand>
        <name>S-adenosyl-L-methionine</name>
        <dbReference type="ChEBI" id="CHEBI:59789"/>
    </ligand>
</feature>
<dbReference type="NCBIfam" id="TIGR03534">
    <property type="entry name" value="RF_mod_PrmC"/>
    <property type="match status" value="1"/>
</dbReference>
<dbReference type="Gene3D" id="3.40.50.150">
    <property type="entry name" value="Vaccinia Virus protein VP39"/>
    <property type="match status" value="1"/>
</dbReference>
<name>A0A4R3XWN5_9PROT</name>
<accession>A0A4R3XWN5</accession>
<dbReference type="EC" id="2.1.1.297" evidence="5"/>
<dbReference type="InterPro" id="IPR050320">
    <property type="entry name" value="N5-glutamine_MTase"/>
</dbReference>
<dbReference type="AlphaFoldDB" id="A0A4R3XWN5"/>
<feature type="binding site" evidence="5">
    <location>
        <position position="191"/>
    </location>
    <ligand>
        <name>S-adenosyl-L-methionine</name>
        <dbReference type="ChEBI" id="CHEBI:59789"/>
    </ligand>
</feature>
<dbReference type="PANTHER" id="PTHR18895:SF74">
    <property type="entry name" value="MTRF1L RELEASE FACTOR GLUTAMINE METHYLTRANSFERASE"/>
    <property type="match status" value="1"/>
</dbReference>
<keyword evidence="2 5" id="KW-0808">Transferase</keyword>
<dbReference type="CDD" id="cd02440">
    <property type="entry name" value="AdoMet_MTases"/>
    <property type="match status" value="1"/>
</dbReference>
<evidence type="ECO:0000256" key="4">
    <source>
        <dbReference type="ARBA" id="ARBA00048391"/>
    </source>
</evidence>
<feature type="domain" description="Methyltransferase small" evidence="6">
    <location>
        <begin position="108"/>
        <end position="200"/>
    </location>
</feature>
<evidence type="ECO:0000259" key="6">
    <source>
        <dbReference type="Pfam" id="PF05175"/>
    </source>
</evidence>
<dbReference type="InterPro" id="IPR040758">
    <property type="entry name" value="PrmC_N"/>
</dbReference>
<dbReference type="NCBIfam" id="TIGR00536">
    <property type="entry name" value="hemK_fam"/>
    <property type="match status" value="1"/>
</dbReference>
<dbReference type="Pfam" id="PF05175">
    <property type="entry name" value="MTS"/>
    <property type="match status" value="1"/>
</dbReference>
<evidence type="ECO:0000256" key="5">
    <source>
        <dbReference type="HAMAP-Rule" id="MF_02126"/>
    </source>
</evidence>
<dbReference type="Proteomes" id="UP000295367">
    <property type="component" value="Unassembled WGS sequence"/>
</dbReference>
<organism evidence="8 9">
    <name type="scientific">Sulfurirhabdus autotrophica</name>
    <dbReference type="NCBI Taxonomy" id="1706046"/>
    <lineage>
        <taxon>Bacteria</taxon>
        <taxon>Pseudomonadati</taxon>
        <taxon>Pseudomonadota</taxon>
        <taxon>Betaproteobacteria</taxon>
        <taxon>Nitrosomonadales</taxon>
        <taxon>Sulfuricellaceae</taxon>
        <taxon>Sulfurirhabdus</taxon>
    </lineage>
</organism>
<keyword evidence="3 5" id="KW-0949">S-adenosyl-L-methionine</keyword>
<proteinExistence type="inferred from homology"/>
<dbReference type="OrthoDB" id="9800643at2"/>
<protein>
    <recommendedName>
        <fullName evidence="5">Release factor glutamine methyltransferase</fullName>
        <shortName evidence="5">RF MTase</shortName>
        <ecNumber evidence="5">2.1.1.297</ecNumber>
    </recommendedName>
    <alternativeName>
        <fullName evidence="5">N5-glutamine methyltransferase PrmC</fullName>
    </alternativeName>
    <alternativeName>
        <fullName evidence="5">Protein-(glutamine-N5) MTase PrmC</fullName>
    </alternativeName>
    <alternativeName>
        <fullName evidence="5">Protein-glutamine N-methyltransferase PrmC</fullName>
    </alternativeName>
</protein>
<dbReference type="Gene3D" id="1.10.8.10">
    <property type="entry name" value="DNA helicase RuvA subunit, C-terminal domain"/>
    <property type="match status" value="1"/>
</dbReference>
<comment type="catalytic activity">
    <reaction evidence="4 5">
        <text>L-glutaminyl-[peptide chain release factor] + S-adenosyl-L-methionine = N(5)-methyl-L-glutaminyl-[peptide chain release factor] + S-adenosyl-L-homocysteine + H(+)</text>
        <dbReference type="Rhea" id="RHEA:42896"/>
        <dbReference type="Rhea" id="RHEA-COMP:10271"/>
        <dbReference type="Rhea" id="RHEA-COMP:10272"/>
        <dbReference type="ChEBI" id="CHEBI:15378"/>
        <dbReference type="ChEBI" id="CHEBI:30011"/>
        <dbReference type="ChEBI" id="CHEBI:57856"/>
        <dbReference type="ChEBI" id="CHEBI:59789"/>
        <dbReference type="ChEBI" id="CHEBI:61891"/>
        <dbReference type="EC" id="2.1.1.297"/>
    </reaction>
</comment>
<evidence type="ECO:0000256" key="1">
    <source>
        <dbReference type="ARBA" id="ARBA00022603"/>
    </source>
</evidence>
<dbReference type="InterPro" id="IPR004556">
    <property type="entry name" value="HemK-like"/>
</dbReference>
<dbReference type="InterPro" id="IPR029063">
    <property type="entry name" value="SAM-dependent_MTases_sf"/>
</dbReference>
<evidence type="ECO:0000259" key="7">
    <source>
        <dbReference type="Pfam" id="PF17827"/>
    </source>
</evidence>
<dbReference type="InterPro" id="IPR002052">
    <property type="entry name" value="DNA_methylase_N6_adenine_CS"/>
</dbReference>
<feature type="binding site" evidence="5">
    <location>
        <position position="148"/>
    </location>
    <ligand>
        <name>S-adenosyl-L-methionine</name>
        <dbReference type="ChEBI" id="CHEBI:59789"/>
    </ligand>
</feature>
<evidence type="ECO:0000313" key="9">
    <source>
        <dbReference type="Proteomes" id="UP000295367"/>
    </source>
</evidence>